<keyword evidence="2" id="KW-1185">Reference proteome</keyword>
<protein>
    <submittedName>
        <fullName evidence="1">Uncharacterized protein</fullName>
    </submittedName>
</protein>
<dbReference type="Proteomes" id="UP000193685">
    <property type="component" value="Unassembled WGS sequence"/>
</dbReference>
<dbReference type="AlphaFoldDB" id="A0A1Y2FQF2"/>
<reference evidence="1 2" key="1">
    <citation type="submission" date="2016-07" db="EMBL/GenBank/DDBJ databases">
        <title>Pervasive Adenine N6-methylation of Active Genes in Fungi.</title>
        <authorList>
            <consortium name="DOE Joint Genome Institute"/>
            <person name="Mondo S.J."/>
            <person name="Dannebaum R.O."/>
            <person name="Kuo R.C."/>
            <person name="Labutti K."/>
            <person name="Haridas S."/>
            <person name="Kuo A."/>
            <person name="Salamov A."/>
            <person name="Ahrendt S.R."/>
            <person name="Lipzen A."/>
            <person name="Sullivan W."/>
            <person name="Andreopoulos W.B."/>
            <person name="Clum A."/>
            <person name="Lindquist E."/>
            <person name="Daum C."/>
            <person name="Ramamoorthy G.K."/>
            <person name="Gryganskyi A."/>
            <person name="Culley D."/>
            <person name="Magnuson J.K."/>
            <person name="James T.Y."/>
            <person name="O'Malley M.A."/>
            <person name="Stajich J.E."/>
            <person name="Spatafora J.W."/>
            <person name="Visel A."/>
            <person name="Grigoriev I.V."/>
        </authorList>
    </citation>
    <scope>NUCLEOTIDE SEQUENCE [LARGE SCALE GENOMIC DNA]</scope>
    <source>
        <strain evidence="1 2">12-1054</strain>
    </source>
</reference>
<organism evidence="1 2">
    <name type="scientific">Protomyces lactucae-debilis</name>
    <dbReference type="NCBI Taxonomy" id="2754530"/>
    <lineage>
        <taxon>Eukaryota</taxon>
        <taxon>Fungi</taxon>
        <taxon>Dikarya</taxon>
        <taxon>Ascomycota</taxon>
        <taxon>Taphrinomycotina</taxon>
        <taxon>Taphrinomycetes</taxon>
        <taxon>Taphrinales</taxon>
        <taxon>Protomycetaceae</taxon>
        <taxon>Protomyces</taxon>
    </lineage>
</organism>
<accession>A0A1Y2FQF2</accession>
<sequence length="392" mass="43506">MSFFQSIKTRFRHEKSKRHSQGLFSAGGLFSRKRVDTALSLVPLTDATLAQRADSRPAAKARPASCLDPELQPVIKEEVLITVQPAETTKLDPTGTLTNESGTMRYRPSSADMSVIRRAPPRSRTAIIESWRADLVPKGQDGSVTTTMSEEWTSVDEATVASEQSSEKAVCCTPDIASGKVNPTPWPHPFTDVPRGLRHPSVRFKHITTVDPDRYTRKYVKVALVPLTRTEINIFHHLKQQMMMEQGHNIDAVGPLTKGRVLAALKHESMPARRPASTGSDMSSQASQSFSRHAGLRLLKLGASRFGNDPDETLWDMDPFTRQVFVVEPAWQAEETTTACSVASRTTMRASCTIDQQWKEALASMTEKRKRASIGQTLALFEPVSTIRLVKH</sequence>
<dbReference type="GeneID" id="63786975"/>
<proteinExistence type="predicted"/>
<evidence type="ECO:0000313" key="2">
    <source>
        <dbReference type="Proteomes" id="UP000193685"/>
    </source>
</evidence>
<dbReference type="RefSeq" id="XP_040727392.1">
    <property type="nucleotide sequence ID" value="XM_040870376.1"/>
</dbReference>
<comment type="caution">
    <text evidence="1">The sequence shown here is derived from an EMBL/GenBank/DDBJ whole genome shotgun (WGS) entry which is preliminary data.</text>
</comment>
<dbReference type="EMBL" id="MCFI01000003">
    <property type="protein sequence ID" value="ORY86210.1"/>
    <property type="molecule type" value="Genomic_DNA"/>
</dbReference>
<gene>
    <name evidence="1" type="ORF">BCR37DRAFT_385689</name>
</gene>
<name>A0A1Y2FQF2_PROLT</name>
<evidence type="ECO:0000313" key="1">
    <source>
        <dbReference type="EMBL" id="ORY86210.1"/>
    </source>
</evidence>